<reference evidence="2" key="1">
    <citation type="submission" date="2014-01" db="EMBL/GenBank/DDBJ databases">
        <title>The genome of the white-rot fungus Pycnoporus cinnabarinus: a basidiomycete model with a versatile arsenal for lignocellulosic biomass breakdown.</title>
        <authorList>
            <person name="Levasseur A."/>
            <person name="Lomascolo A."/>
            <person name="Ruiz-Duenas F.J."/>
            <person name="Uzan E."/>
            <person name="Piumi F."/>
            <person name="Kues U."/>
            <person name="Ram A.F.J."/>
            <person name="Murat C."/>
            <person name="Haon M."/>
            <person name="Benoit I."/>
            <person name="Arfi Y."/>
            <person name="Chevret D."/>
            <person name="Drula E."/>
            <person name="Kwon M.J."/>
            <person name="Gouret P."/>
            <person name="Lesage-Meessen L."/>
            <person name="Lombard V."/>
            <person name="Mariette J."/>
            <person name="Noirot C."/>
            <person name="Park J."/>
            <person name="Patyshakuliyeva A."/>
            <person name="Wieneger R.A.B."/>
            <person name="Wosten H.A.B."/>
            <person name="Martin F."/>
            <person name="Coutinho P.M."/>
            <person name="de Vries R."/>
            <person name="Martinez A.T."/>
            <person name="Klopp C."/>
            <person name="Pontarotti P."/>
            <person name="Henrissat B."/>
            <person name="Record E."/>
        </authorList>
    </citation>
    <scope>NUCLEOTIDE SEQUENCE [LARGE SCALE GENOMIC DNA]</scope>
    <source>
        <strain evidence="2">BRFM137</strain>
    </source>
</reference>
<keyword evidence="3" id="KW-1185">Reference proteome</keyword>
<feature type="region of interest" description="Disordered" evidence="1">
    <location>
        <begin position="1"/>
        <end position="92"/>
    </location>
</feature>
<dbReference type="EMBL" id="CCBP010000220">
    <property type="protein sequence ID" value="CDO74878.1"/>
    <property type="molecule type" value="Genomic_DNA"/>
</dbReference>
<proteinExistence type="predicted"/>
<feature type="region of interest" description="Disordered" evidence="1">
    <location>
        <begin position="115"/>
        <end position="137"/>
    </location>
</feature>
<organism evidence="2 3">
    <name type="scientific">Pycnoporus cinnabarinus</name>
    <name type="common">Cinnabar-red polypore</name>
    <name type="synonym">Trametes cinnabarina</name>
    <dbReference type="NCBI Taxonomy" id="5643"/>
    <lineage>
        <taxon>Eukaryota</taxon>
        <taxon>Fungi</taxon>
        <taxon>Dikarya</taxon>
        <taxon>Basidiomycota</taxon>
        <taxon>Agaricomycotina</taxon>
        <taxon>Agaricomycetes</taxon>
        <taxon>Polyporales</taxon>
        <taxon>Polyporaceae</taxon>
        <taxon>Trametes</taxon>
    </lineage>
</organism>
<sequence>MSNSVLSSFDPLATHPFTNNSGLMPKPAAPSQYPHPHPSPSKAASTHSGTSGQPPIILTTAPVHAPQPKRAAHPKSSSSGPKPIFVPFRPERSSPDLEDILLKKKFVDAFHGKGSWGIDSVPLPSPVPSAGKQGKAQ</sequence>
<evidence type="ECO:0000256" key="1">
    <source>
        <dbReference type="SAM" id="MobiDB-lite"/>
    </source>
</evidence>
<gene>
    <name evidence="2" type="ORF">BN946_scf185004.g28</name>
</gene>
<dbReference type="STRING" id="5643.A0A060SR18"/>
<accession>A0A060SR18</accession>
<evidence type="ECO:0000313" key="3">
    <source>
        <dbReference type="Proteomes" id="UP000029665"/>
    </source>
</evidence>
<evidence type="ECO:0000313" key="2">
    <source>
        <dbReference type="EMBL" id="CDO74878.1"/>
    </source>
</evidence>
<dbReference type="HOGENOM" id="CLU_154758_0_0_1"/>
<comment type="caution">
    <text evidence="2">The sequence shown here is derived from an EMBL/GenBank/DDBJ whole genome shotgun (WGS) entry which is preliminary data.</text>
</comment>
<dbReference type="AlphaFoldDB" id="A0A060SR18"/>
<dbReference type="OMA" id="IMAPSPK"/>
<name>A0A060SR18_PYCCI</name>
<dbReference type="OrthoDB" id="191192at2759"/>
<dbReference type="Proteomes" id="UP000029665">
    <property type="component" value="Unassembled WGS sequence"/>
</dbReference>
<protein>
    <submittedName>
        <fullName evidence="2">Uncharacterized protein</fullName>
    </submittedName>
</protein>